<feature type="domain" description="tRNA pseudouridylate synthase B C-terminal" evidence="8">
    <location>
        <begin position="193"/>
        <end position="233"/>
    </location>
</feature>
<evidence type="ECO:0000256" key="2">
    <source>
        <dbReference type="ARBA" id="ARBA00005642"/>
    </source>
</evidence>
<dbReference type="PANTHER" id="PTHR13767">
    <property type="entry name" value="TRNA-PSEUDOURIDINE SYNTHASE"/>
    <property type="match status" value="1"/>
</dbReference>
<feature type="domain" description="Pseudouridine synthase II N-terminal" evidence="6">
    <location>
        <begin position="31"/>
        <end position="192"/>
    </location>
</feature>
<feature type="domain" description="tRNA pseudouridine synthase II TruB subfamily 2 C-terminal" evidence="7">
    <location>
        <begin position="260"/>
        <end position="314"/>
    </location>
</feature>
<dbReference type="EMBL" id="BMMZ01000006">
    <property type="protein sequence ID" value="GGL67564.1"/>
    <property type="molecule type" value="Genomic_DNA"/>
</dbReference>
<dbReference type="InterPro" id="IPR015947">
    <property type="entry name" value="PUA-like_sf"/>
</dbReference>
<keyword evidence="10" id="KW-1185">Reference proteome</keyword>
<dbReference type="PANTHER" id="PTHR13767:SF2">
    <property type="entry name" value="PSEUDOURIDYLATE SYNTHASE TRUB1"/>
    <property type="match status" value="1"/>
</dbReference>
<organism evidence="9 10">
    <name type="scientific">Microlunatus endophyticus</name>
    <dbReference type="NCBI Taxonomy" id="1716077"/>
    <lineage>
        <taxon>Bacteria</taxon>
        <taxon>Bacillati</taxon>
        <taxon>Actinomycetota</taxon>
        <taxon>Actinomycetes</taxon>
        <taxon>Propionibacteriales</taxon>
        <taxon>Propionibacteriaceae</taxon>
        <taxon>Microlunatus</taxon>
    </lineage>
</organism>
<gene>
    <name evidence="5 9" type="primary">truB</name>
    <name evidence="9" type="ORF">GCM10011575_27600</name>
</gene>
<comment type="similarity">
    <text evidence="2 5">Belongs to the pseudouridine synthase TruB family. Type 1 subfamily.</text>
</comment>
<dbReference type="AlphaFoldDB" id="A0A917W6C1"/>
<dbReference type="SUPFAM" id="SSF55120">
    <property type="entry name" value="Pseudouridine synthase"/>
    <property type="match status" value="1"/>
</dbReference>
<dbReference type="NCBIfam" id="TIGR00431">
    <property type="entry name" value="TruB"/>
    <property type="match status" value="1"/>
</dbReference>
<evidence type="ECO:0000259" key="8">
    <source>
        <dbReference type="Pfam" id="PF16198"/>
    </source>
</evidence>
<dbReference type="InterPro" id="IPR015225">
    <property type="entry name" value="tRNA_psdUridine_synth_fam2_C"/>
</dbReference>
<accession>A0A917W6C1</accession>
<keyword evidence="3 5" id="KW-0819">tRNA processing</keyword>
<comment type="function">
    <text evidence="5">Responsible for synthesis of pseudouridine from uracil-55 in the psi GC loop of transfer RNAs.</text>
</comment>
<keyword evidence="4 5" id="KW-0413">Isomerase</keyword>
<sequence>MAKKADPPPSGILVVDKPAGLTSHQVVGRIRRIAGTRKVGHAGTLDPMATGVLVIGIERATRLLGYLTLNEKQYRATIRLGVSTVTDDAEGEITRANGAVGVEESLLAQEIRALTGEIRQVPSAVSAIKINGVRSYARVRSGEAVELAARPVTVSRFDLLGRHDHLVVGPDDGSVPVVDLDVDVTCSSGTYIRALARDLGAALGTGGHLTSLRRTRSGVFAVGQAATLEQLADDSSFDKPRTPGVAGSLIGIGTVARELFPIRELDDQLTAWVRSGRRLPGMRLDGLTALLAGDGEFLALYRPDGGDAVPEAVFVS</sequence>
<dbReference type="HAMAP" id="MF_01080">
    <property type="entry name" value="TruB_bact"/>
    <property type="match status" value="1"/>
</dbReference>
<evidence type="ECO:0000256" key="3">
    <source>
        <dbReference type="ARBA" id="ARBA00022694"/>
    </source>
</evidence>
<name>A0A917W6C1_9ACTN</name>
<dbReference type="GO" id="GO:0031119">
    <property type="term" value="P:tRNA pseudouridine synthesis"/>
    <property type="evidence" value="ECO:0007669"/>
    <property type="project" value="UniProtKB-UniRule"/>
</dbReference>
<evidence type="ECO:0000259" key="6">
    <source>
        <dbReference type="Pfam" id="PF01509"/>
    </source>
</evidence>
<dbReference type="Proteomes" id="UP000613840">
    <property type="component" value="Unassembled WGS sequence"/>
</dbReference>
<reference evidence="9" key="1">
    <citation type="journal article" date="2014" name="Int. J. Syst. Evol. Microbiol.">
        <title>Complete genome sequence of Corynebacterium casei LMG S-19264T (=DSM 44701T), isolated from a smear-ripened cheese.</title>
        <authorList>
            <consortium name="US DOE Joint Genome Institute (JGI-PGF)"/>
            <person name="Walter F."/>
            <person name="Albersmeier A."/>
            <person name="Kalinowski J."/>
            <person name="Ruckert C."/>
        </authorList>
    </citation>
    <scope>NUCLEOTIDE SEQUENCE</scope>
    <source>
        <strain evidence="9">CGMCC 4.7306</strain>
    </source>
</reference>
<dbReference type="Gene3D" id="3.30.2350.10">
    <property type="entry name" value="Pseudouridine synthase"/>
    <property type="match status" value="1"/>
</dbReference>
<evidence type="ECO:0000259" key="7">
    <source>
        <dbReference type="Pfam" id="PF09142"/>
    </source>
</evidence>
<proteinExistence type="inferred from homology"/>
<dbReference type="EC" id="5.4.99.25" evidence="5"/>
<dbReference type="Pfam" id="PF01509">
    <property type="entry name" value="TruB_N"/>
    <property type="match status" value="1"/>
</dbReference>
<dbReference type="GO" id="GO:0160148">
    <property type="term" value="F:tRNA pseudouridine(55) synthase activity"/>
    <property type="evidence" value="ECO:0007669"/>
    <property type="project" value="UniProtKB-EC"/>
</dbReference>
<protein>
    <recommendedName>
        <fullName evidence="5">tRNA pseudouridine synthase B</fullName>
        <ecNumber evidence="5">5.4.99.25</ecNumber>
    </recommendedName>
    <alternativeName>
        <fullName evidence="5">tRNA pseudouridine(55) synthase</fullName>
        <shortName evidence="5">Psi55 synthase</shortName>
    </alternativeName>
    <alternativeName>
        <fullName evidence="5">tRNA pseudouridylate synthase</fullName>
    </alternativeName>
    <alternativeName>
        <fullName evidence="5">tRNA-uridine isomerase</fullName>
    </alternativeName>
</protein>
<dbReference type="Gene3D" id="2.30.130.10">
    <property type="entry name" value="PUA domain"/>
    <property type="match status" value="1"/>
</dbReference>
<dbReference type="InterPro" id="IPR020103">
    <property type="entry name" value="PsdUridine_synth_cat_dom_sf"/>
</dbReference>
<dbReference type="CDD" id="cd02573">
    <property type="entry name" value="PseudoU_synth_EcTruB"/>
    <property type="match status" value="1"/>
</dbReference>
<dbReference type="InterPro" id="IPR036974">
    <property type="entry name" value="PUA_sf"/>
</dbReference>
<evidence type="ECO:0000256" key="5">
    <source>
        <dbReference type="HAMAP-Rule" id="MF_01080"/>
    </source>
</evidence>
<evidence type="ECO:0000256" key="1">
    <source>
        <dbReference type="ARBA" id="ARBA00000385"/>
    </source>
</evidence>
<dbReference type="SUPFAM" id="SSF88697">
    <property type="entry name" value="PUA domain-like"/>
    <property type="match status" value="1"/>
</dbReference>
<dbReference type="GO" id="GO:0003723">
    <property type="term" value="F:RNA binding"/>
    <property type="evidence" value="ECO:0007669"/>
    <property type="project" value="InterPro"/>
</dbReference>
<comment type="caution">
    <text evidence="9">The sequence shown here is derived from an EMBL/GenBank/DDBJ whole genome shotgun (WGS) entry which is preliminary data.</text>
</comment>
<dbReference type="InterPro" id="IPR032819">
    <property type="entry name" value="TruB_C"/>
</dbReference>
<reference evidence="9" key="2">
    <citation type="submission" date="2020-09" db="EMBL/GenBank/DDBJ databases">
        <authorList>
            <person name="Sun Q."/>
            <person name="Zhou Y."/>
        </authorList>
    </citation>
    <scope>NUCLEOTIDE SEQUENCE</scope>
    <source>
        <strain evidence="9">CGMCC 4.7306</strain>
    </source>
</reference>
<evidence type="ECO:0000256" key="4">
    <source>
        <dbReference type="ARBA" id="ARBA00023235"/>
    </source>
</evidence>
<dbReference type="InterPro" id="IPR002501">
    <property type="entry name" value="PsdUridine_synth_N"/>
</dbReference>
<evidence type="ECO:0000313" key="9">
    <source>
        <dbReference type="EMBL" id="GGL67564.1"/>
    </source>
</evidence>
<comment type="catalytic activity">
    <reaction evidence="1 5">
        <text>uridine(55) in tRNA = pseudouridine(55) in tRNA</text>
        <dbReference type="Rhea" id="RHEA:42532"/>
        <dbReference type="Rhea" id="RHEA-COMP:10101"/>
        <dbReference type="Rhea" id="RHEA-COMP:10102"/>
        <dbReference type="ChEBI" id="CHEBI:65314"/>
        <dbReference type="ChEBI" id="CHEBI:65315"/>
        <dbReference type="EC" id="5.4.99.25"/>
    </reaction>
</comment>
<evidence type="ECO:0000313" key="10">
    <source>
        <dbReference type="Proteomes" id="UP000613840"/>
    </source>
</evidence>
<feature type="active site" description="Nucleophile" evidence="5">
    <location>
        <position position="46"/>
    </location>
</feature>
<dbReference type="RefSeq" id="WP_188895940.1">
    <property type="nucleotide sequence ID" value="NZ_BMMZ01000006.1"/>
</dbReference>
<dbReference type="GO" id="GO:1990481">
    <property type="term" value="P:mRNA pseudouridine synthesis"/>
    <property type="evidence" value="ECO:0007669"/>
    <property type="project" value="TreeGrafter"/>
</dbReference>
<dbReference type="InterPro" id="IPR014780">
    <property type="entry name" value="tRNA_psdUridine_synth_TruB"/>
</dbReference>
<dbReference type="Pfam" id="PF09142">
    <property type="entry name" value="TruB_C"/>
    <property type="match status" value="1"/>
</dbReference>
<dbReference type="Pfam" id="PF16198">
    <property type="entry name" value="TruB_C_2"/>
    <property type="match status" value="1"/>
</dbReference>